<name>Q6AK29_DESPS</name>
<keyword evidence="3" id="KW-1185">Reference proteome</keyword>
<dbReference type="AlphaFoldDB" id="Q6AK29"/>
<feature type="region of interest" description="Disordered" evidence="1">
    <location>
        <begin position="1"/>
        <end position="24"/>
    </location>
</feature>
<protein>
    <submittedName>
        <fullName evidence="2">Uncharacterized protein</fullName>
    </submittedName>
</protein>
<feature type="compositionally biased region" description="Basic and acidic residues" evidence="1">
    <location>
        <begin position="1"/>
        <end position="10"/>
    </location>
</feature>
<accession>Q6AK29</accession>
<evidence type="ECO:0000256" key="1">
    <source>
        <dbReference type="SAM" id="MobiDB-lite"/>
    </source>
</evidence>
<sequence length="117" mass="13722">MITPRHEQLPWKHGPPPDFQTVVPPQKEKNMNSYETSNIIFALCIQQGIVINVTCILSRTLLKYYNKGLSENNMNILHLSFGPSYFGTDPRYNKLKFEKWMSGNCFPFRHFKQRSVQ</sequence>
<proteinExistence type="predicted"/>
<evidence type="ECO:0000313" key="3">
    <source>
        <dbReference type="Proteomes" id="UP000000602"/>
    </source>
</evidence>
<evidence type="ECO:0000313" key="2">
    <source>
        <dbReference type="EMBL" id="CAG37297.1"/>
    </source>
</evidence>
<organism evidence="2 3">
    <name type="scientific">Desulfotalea psychrophila (strain LSv54 / DSM 12343)</name>
    <dbReference type="NCBI Taxonomy" id="177439"/>
    <lineage>
        <taxon>Bacteria</taxon>
        <taxon>Pseudomonadati</taxon>
        <taxon>Thermodesulfobacteriota</taxon>
        <taxon>Desulfobulbia</taxon>
        <taxon>Desulfobulbales</taxon>
        <taxon>Desulfocapsaceae</taxon>
        <taxon>Desulfotalea</taxon>
    </lineage>
</organism>
<dbReference type="KEGG" id="dps:DP2568"/>
<reference evidence="3" key="1">
    <citation type="journal article" date="2004" name="Environ. Microbiol.">
        <title>The genome of Desulfotalea psychrophila, a sulfate-reducing bacterium from permanently cold Arctic sediments.</title>
        <authorList>
            <person name="Rabus R."/>
            <person name="Ruepp A."/>
            <person name="Frickey T."/>
            <person name="Rattei T."/>
            <person name="Fartmann B."/>
            <person name="Stark M."/>
            <person name="Bauer M."/>
            <person name="Zibat A."/>
            <person name="Lombardot T."/>
            <person name="Becker I."/>
            <person name="Amann J."/>
            <person name="Gellner K."/>
            <person name="Teeling H."/>
            <person name="Leuschner W.D."/>
            <person name="Gloeckner F.-O."/>
            <person name="Lupas A.N."/>
            <person name="Amann R."/>
            <person name="Klenk H.-P."/>
        </authorList>
    </citation>
    <scope>NUCLEOTIDE SEQUENCE [LARGE SCALE GENOMIC DNA]</scope>
    <source>
        <strain evidence="3">DSM 12343 / LSv54</strain>
    </source>
</reference>
<gene>
    <name evidence="2" type="ordered locus">DP2568</name>
</gene>
<dbReference type="HOGENOM" id="CLU_2081014_0_0_7"/>
<dbReference type="Proteomes" id="UP000000602">
    <property type="component" value="Chromosome"/>
</dbReference>
<dbReference type="EMBL" id="CR522870">
    <property type="protein sequence ID" value="CAG37297.1"/>
    <property type="molecule type" value="Genomic_DNA"/>
</dbReference>